<protein>
    <submittedName>
        <fullName evidence="3">Transmembrane protein, putative</fullName>
    </submittedName>
</protein>
<gene>
    <name evidence="3" type="ORF">BSAL_91105</name>
</gene>
<dbReference type="VEuPathDB" id="TriTrypDB:BSAL_91105"/>
<reference evidence="4" key="1">
    <citation type="submission" date="2015-09" db="EMBL/GenBank/DDBJ databases">
        <authorList>
            <consortium name="Pathogen Informatics"/>
        </authorList>
    </citation>
    <scope>NUCLEOTIDE SEQUENCE [LARGE SCALE GENOMIC DNA]</scope>
    <source>
        <strain evidence="4">Lake Konstanz</strain>
    </source>
</reference>
<organism evidence="3 4">
    <name type="scientific">Bodo saltans</name>
    <name type="common">Flagellated protozoan</name>
    <dbReference type="NCBI Taxonomy" id="75058"/>
    <lineage>
        <taxon>Eukaryota</taxon>
        <taxon>Discoba</taxon>
        <taxon>Euglenozoa</taxon>
        <taxon>Kinetoplastea</taxon>
        <taxon>Metakinetoplastina</taxon>
        <taxon>Eubodonida</taxon>
        <taxon>Bodonidae</taxon>
        <taxon>Bodo</taxon>
    </lineage>
</organism>
<dbReference type="AlphaFoldDB" id="A0A0S4JA08"/>
<evidence type="ECO:0000313" key="4">
    <source>
        <dbReference type="Proteomes" id="UP000051952"/>
    </source>
</evidence>
<feature type="transmembrane region" description="Helical" evidence="2">
    <location>
        <begin position="45"/>
        <end position="62"/>
    </location>
</feature>
<sequence>MSTPQATNTVYDKHQNSLRHDHENHQSCDTLSKIKRFGISLNNRYSAAAGVVFLLGIGYYFLSRHQNKIATLAKKLQGRDTSEAAAMMHIRCKDGEKSLVKDVVKKIAAADPGNPLNSKPLAAGLVSLGDKGVGLLCFALDSTLFLAIIDPHIGVTPPPGITQEEGKLNLLAGASEDTEVAFSVYSIPYTDSPTNRAHVVTIAVTFAVSALRQHTVDDATPLTAHQLLESHHFPRDHCIFMGGKQICIVASRDDFGYLTKTFVDYRGEGHSLSSAELLDFKFYDIWDERTDITMLIGGEPGSGKTWAMITNMFSRTDLTVYIRLLSSLTIDELNSLDDIKVRNGLFCGYAARAVKEAINSVCAALDRKLMEYDDPEPFYVRICFDEIGGSPALTRACCAPACAKNLHKALRWRPRVEARIFAAGTGIGTVNNPGGSENSCFNLIMLSASRGRDLYWMYRCTKLLRQVDTLLFSGAAGAVNVEFEKKKNEFRAKLADLTLSVTSWGY</sequence>
<dbReference type="Proteomes" id="UP000051952">
    <property type="component" value="Unassembled WGS sequence"/>
</dbReference>
<keyword evidence="2" id="KW-0472">Membrane</keyword>
<evidence type="ECO:0000256" key="1">
    <source>
        <dbReference type="SAM" id="MobiDB-lite"/>
    </source>
</evidence>
<feature type="compositionally biased region" description="Basic and acidic residues" evidence="1">
    <location>
        <begin position="11"/>
        <end position="23"/>
    </location>
</feature>
<feature type="compositionally biased region" description="Polar residues" evidence="1">
    <location>
        <begin position="1"/>
        <end position="10"/>
    </location>
</feature>
<accession>A0A0S4JA08</accession>
<dbReference type="EMBL" id="CYKH01001210">
    <property type="protein sequence ID" value="CUG85924.1"/>
    <property type="molecule type" value="Genomic_DNA"/>
</dbReference>
<feature type="region of interest" description="Disordered" evidence="1">
    <location>
        <begin position="1"/>
        <end position="23"/>
    </location>
</feature>
<evidence type="ECO:0000313" key="3">
    <source>
        <dbReference type="EMBL" id="CUG85924.1"/>
    </source>
</evidence>
<keyword evidence="2" id="KW-1133">Transmembrane helix</keyword>
<proteinExistence type="predicted"/>
<name>A0A0S4JA08_BODSA</name>
<keyword evidence="4" id="KW-1185">Reference proteome</keyword>
<evidence type="ECO:0000256" key="2">
    <source>
        <dbReference type="SAM" id="Phobius"/>
    </source>
</evidence>
<keyword evidence="2 3" id="KW-0812">Transmembrane</keyword>